<feature type="compositionally biased region" description="Low complexity" evidence="1">
    <location>
        <begin position="229"/>
        <end position="247"/>
    </location>
</feature>
<dbReference type="EMBL" id="JBHMCE010000008">
    <property type="protein sequence ID" value="MFB9530346.1"/>
    <property type="molecule type" value="Genomic_DNA"/>
</dbReference>
<keyword evidence="3" id="KW-1185">Reference proteome</keyword>
<dbReference type="Proteomes" id="UP001589646">
    <property type="component" value="Unassembled WGS sequence"/>
</dbReference>
<organism evidence="2 3">
    <name type="scientific">Nonomuraea roseola</name>
    <dbReference type="NCBI Taxonomy" id="46179"/>
    <lineage>
        <taxon>Bacteria</taxon>
        <taxon>Bacillati</taxon>
        <taxon>Actinomycetota</taxon>
        <taxon>Actinomycetes</taxon>
        <taxon>Streptosporangiales</taxon>
        <taxon>Streptosporangiaceae</taxon>
        <taxon>Nonomuraea</taxon>
    </lineage>
</organism>
<feature type="compositionally biased region" description="Low complexity" evidence="1">
    <location>
        <begin position="208"/>
        <end position="221"/>
    </location>
</feature>
<accession>A0ABV5Q4C9</accession>
<evidence type="ECO:0000256" key="1">
    <source>
        <dbReference type="SAM" id="MobiDB-lite"/>
    </source>
</evidence>
<evidence type="ECO:0008006" key="4">
    <source>
        <dbReference type="Google" id="ProtNLM"/>
    </source>
</evidence>
<feature type="compositionally biased region" description="Low complexity" evidence="1">
    <location>
        <begin position="118"/>
        <end position="134"/>
    </location>
</feature>
<name>A0ABV5Q4C9_9ACTN</name>
<gene>
    <name evidence="2" type="ORF">ACFFRN_27430</name>
</gene>
<evidence type="ECO:0000313" key="3">
    <source>
        <dbReference type="Proteomes" id="UP001589646"/>
    </source>
</evidence>
<reference evidence="2 3" key="1">
    <citation type="submission" date="2024-09" db="EMBL/GenBank/DDBJ databases">
        <authorList>
            <person name="Sun Q."/>
            <person name="Mori K."/>
        </authorList>
    </citation>
    <scope>NUCLEOTIDE SEQUENCE [LARGE SCALE GENOMIC DNA]</scope>
    <source>
        <strain evidence="2 3">JCM 3323</strain>
    </source>
</reference>
<feature type="region of interest" description="Disordered" evidence="1">
    <location>
        <begin position="118"/>
        <end position="247"/>
    </location>
</feature>
<sequence>MNVDETADALGCALDEAATGLREALESAGKQQKYLVNHVRNTTPSMVSNWLSGHRQLNKGTRLPGVDDMRDVATALGVSGDRADRLLAIGGRIDELRGTLEKTGRGWRQNAAGRIAAIASTETPPAPTSAASPSGVRPEPESASSTSAVVAPDGSAPTPASAAPPVSGAAVSDFPEASGGSPSAAGVATASIPAAPVSPDTPLPASPEPTTTATVSSTVDSPMPPPDPGAASAAPPSVAASPNGTAVSVTASPSAALARTAEMSPPAVGDAHAVAVDMREASVAGEPERGHGGETGARGKVRRMVPLTHAALAAAVLAGLAFYGGTVFGGTDHRAGEGTERCGAWTHASQGVQLQPCIKVSDETLMVRTRLRGPVGIKTDMAVQLYDPMTELPVSQQLKCHKMYITVPGQVQSCGYFAVRTLSGRDYAARSSWKIEDGPGFIGEVLSPTLRW</sequence>
<comment type="caution">
    <text evidence="2">The sequence shown here is derived from an EMBL/GenBank/DDBJ whole genome shotgun (WGS) entry which is preliminary data.</text>
</comment>
<dbReference type="RefSeq" id="WP_346124768.1">
    <property type="nucleotide sequence ID" value="NZ_BAAAXC010000015.1"/>
</dbReference>
<feature type="compositionally biased region" description="Low complexity" evidence="1">
    <location>
        <begin position="151"/>
        <end position="191"/>
    </location>
</feature>
<evidence type="ECO:0000313" key="2">
    <source>
        <dbReference type="EMBL" id="MFB9530346.1"/>
    </source>
</evidence>
<protein>
    <recommendedName>
        <fullName evidence="4">XRE family transcriptional regulator</fullName>
    </recommendedName>
</protein>
<proteinExistence type="predicted"/>